<evidence type="ECO:0000313" key="2">
    <source>
        <dbReference type="EMBL" id="MDS1272709.1"/>
    </source>
</evidence>
<accession>A0ABU2HCX8</accession>
<feature type="non-terminal residue" evidence="2">
    <location>
        <position position="138"/>
    </location>
</feature>
<sequence>MATPLPAVLEIYGFTVPWLTSGAAFAAAVAALVSGVLVSRADRRAQQDTDRAVARRRSGVVSISGRVPRVEERTDLRAWGVHPAVALEDAQPAMDDPPVYVPRDIDTQLRARLDHSGFVLVVGDSTAGKTRCAAEAVR</sequence>
<keyword evidence="1" id="KW-0472">Membrane</keyword>
<reference evidence="3" key="1">
    <citation type="submission" date="2023-07" db="EMBL/GenBank/DDBJ databases">
        <title>Novel species in the genus Lipingzhangella isolated from Sambhar Salt Lake.</title>
        <authorList>
            <person name="Jiya N."/>
            <person name="Kajale S."/>
            <person name="Sharma A."/>
        </authorList>
    </citation>
    <scope>NUCLEOTIDE SEQUENCE [LARGE SCALE GENOMIC DNA]</scope>
    <source>
        <strain evidence="3">LS1_29</strain>
    </source>
</reference>
<proteinExistence type="predicted"/>
<keyword evidence="1" id="KW-0812">Transmembrane</keyword>
<protein>
    <submittedName>
        <fullName evidence="2">Tetratricopeptide repeat protein</fullName>
    </submittedName>
</protein>
<evidence type="ECO:0000313" key="3">
    <source>
        <dbReference type="Proteomes" id="UP001250214"/>
    </source>
</evidence>
<comment type="caution">
    <text evidence="2">The sequence shown here is derived from an EMBL/GenBank/DDBJ whole genome shotgun (WGS) entry which is preliminary data.</text>
</comment>
<dbReference type="Proteomes" id="UP001250214">
    <property type="component" value="Unassembled WGS sequence"/>
</dbReference>
<organism evidence="2 3">
    <name type="scientific">Lipingzhangella rawalii</name>
    <dbReference type="NCBI Taxonomy" id="2055835"/>
    <lineage>
        <taxon>Bacteria</taxon>
        <taxon>Bacillati</taxon>
        <taxon>Actinomycetota</taxon>
        <taxon>Actinomycetes</taxon>
        <taxon>Streptosporangiales</taxon>
        <taxon>Nocardiopsidaceae</taxon>
        <taxon>Lipingzhangella</taxon>
    </lineage>
</organism>
<keyword evidence="1" id="KW-1133">Transmembrane helix</keyword>
<gene>
    <name evidence="2" type="ORF">RIF23_20725</name>
</gene>
<dbReference type="EMBL" id="JAVLVT010000043">
    <property type="protein sequence ID" value="MDS1272709.1"/>
    <property type="molecule type" value="Genomic_DNA"/>
</dbReference>
<feature type="transmembrane region" description="Helical" evidence="1">
    <location>
        <begin position="16"/>
        <end position="38"/>
    </location>
</feature>
<keyword evidence="3" id="KW-1185">Reference proteome</keyword>
<evidence type="ECO:0000256" key="1">
    <source>
        <dbReference type="SAM" id="Phobius"/>
    </source>
</evidence>
<name>A0ABU2HCX8_9ACTN</name>